<protein>
    <submittedName>
        <fullName evidence="1">Uncharacterized protein</fullName>
    </submittedName>
</protein>
<proteinExistence type="predicted"/>
<accession>A0ABP1A5T7</accession>
<dbReference type="EMBL" id="OZ023702">
    <property type="protein sequence ID" value="CAK9857849.1"/>
    <property type="molecule type" value="Genomic_DNA"/>
</dbReference>
<name>A0ABP1A5T7_9BRYO</name>
<reference evidence="1 2" key="1">
    <citation type="submission" date="2024-03" db="EMBL/GenBank/DDBJ databases">
        <authorList>
            <consortium name="ELIXIR-Norway"/>
            <consortium name="Elixir Norway"/>
        </authorList>
    </citation>
    <scope>NUCLEOTIDE SEQUENCE [LARGE SCALE GENOMIC DNA]</scope>
</reference>
<gene>
    <name evidence="1" type="ORF">CSSPJE1EN2_LOCUS844</name>
</gene>
<sequence>MVEVAAAAADHARRDVLYLQQPCERATVSRSVSCDSAGGSFENKTAAWYTDLKHSVTDLAAPVDDEPFTAAPTEYKLVFQFLTGYKH</sequence>
<evidence type="ECO:0000313" key="1">
    <source>
        <dbReference type="EMBL" id="CAK9857849.1"/>
    </source>
</evidence>
<organism evidence="1 2">
    <name type="scientific">Sphagnum jensenii</name>
    <dbReference type="NCBI Taxonomy" id="128206"/>
    <lineage>
        <taxon>Eukaryota</taxon>
        <taxon>Viridiplantae</taxon>
        <taxon>Streptophyta</taxon>
        <taxon>Embryophyta</taxon>
        <taxon>Bryophyta</taxon>
        <taxon>Sphagnophytina</taxon>
        <taxon>Sphagnopsida</taxon>
        <taxon>Sphagnales</taxon>
        <taxon>Sphagnaceae</taxon>
        <taxon>Sphagnum</taxon>
    </lineage>
</organism>
<evidence type="ECO:0000313" key="2">
    <source>
        <dbReference type="Proteomes" id="UP001497522"/>
    </source>
</evidence>
<dbReference type="Proteomes" id="UP001497522">
    <property type="component" value="Chromosome 1"/>
</dbReference>
<keyword evidence="2" id="KW-1185">Reference proteome</keyword>